<dbReference type="PROSITE" id="PS51257">
    <property type="entry name" value="PROKAR_LIPOPROTEIN"/>
    <property type="match status" value="1"/>
</dbReference>
<protein>
    <submittedName>
        <fullName evidence="3">MORN repeat protein</fullName>
    </submittedName>
</protein>
<dbReference type="SUPFAM" id="SSF82185">
    <property type="entry name" value="Histone H3 K4-specific methyltransferase SET7/9 N-terminal domain"/>
    <property type="match status" value="1"/>
</dbReference>
<name>A0ABC9U284_CLOSY</name>
<sequence>MKKYLLPILLLSISLTACTGKAKDATISKPSTVSYGESQQSFVENQKISLELSYGRRDGSYTGQVKNGLPHGEGTFSSSSKDGTKWTFRGTWADGHYNGYGFTVWETGQMEMGIYENDVIQKNGITLFDDGQVYKNSDESSRDPSIAQTSDPIKVMLVDSGWCSYKNSSYTHVPYAVQIKNPNSDYAIEFPTITITARDADGKILKTDEQVLNSISAGDTIFYGSEIFYEGYEPEAVEISVTNRDSNFEKQDNNIYVKQSDFTIFNISENSRTFKTFTGEITNNSIVNLDKVAVIIIYKNSDQIIGGDIGFVDDMAAGSTKAFEMSVDSGMTQYDSYEFYAIQW</sequence>
<gene>
    <name evidence="3" type="ORF">CLOSYM_00866</name>
</gene>
<keyword evidence="2" id="KW-0732">Signal</keyword>
<dbReference type="RefSeq" id="WP_021641389.1">
    <property type="nucleotide sequence ID" value="NZ_KE992856.1"/>
</dbReference>
<comment type="caution">
    <text evidence="3">The sequence shown here is derived from an EMBL/GenBank/DDBJ whole genome shotgun (WGS) entry which is preliminary data.</text>
</comment>
<dbReference type="Pfam" id="PF02493">
    <property type="entry name" value="MORN"/>
    <property type="match status" value="2"/>
</dbReference>
<evidence type="ECO:0000256" key="1">
    <source>
        <dbReference type="ARBA" id="ARBA00022737"/>
    </source>
</evidence>
<accession>A0ABC9U284</accession>
<keyword evidence="1" id="KW-0677">Repeat</keyword>
<dbReference type="Proteomes" id="UP000016491">
    <property type="component" value="Unassembled WGS sequence"/>
</dbReference>
<evidence type="ECO:0000313" key="4">
    <source>
        <dbReference type="Proteomes" id="UP000016491"/>
    </source>
</evidence>
<feature type="signal peptide" evidence="2">
    <location>
        <begin position="1"/>
        <end position="19"/>
    </location>
</feature>
<dbReference type="EMBL" id="AWSU01000072">
    <property type="protein sequence ID" value="ERI79434.1"/>
    <property type="molecule type" value="Genomic_DNA"/>
</dbReference>
<proteinExistence type="predicted"/>
<organism evidence="3 4">
    <name type="scientific">[Clostridium] symbiosum ATCC 14940</name>
    <dbReference type="NCBI Taxonomy" id="411472"/>
    <lineage>
        <taxon>Bacteria</taxon>
        <taxon>Bacillati</taxon>
        <taxon>Bacillota</taxon>
        <taxon>Clostridia</taxon>
        <taxon>Lachnospirales</taxon>
        <taxon>Lachnospiraceae</taxon>
        <taxon>Otoolea</taxon>
    </lineage>
</organism>
<evidence type="ECO:0000313" key="3">
    <source>
        <dbReference type="EMBL" id="ERI79434.1"/>
    </source>
</evidence>
<evidence type="ECO:0000256" key="2">
    <source>
        <dbReference type="SAM" id="SignalP"/>
    </source>
</evidence>
<reference evidence="3 4" key="1">
    <citation type="submission" date="2013-07" db="EMBL/GenBank/DDBJ databases">
        <authorList>
            <person name="Weinstock G."/>
            <person name="Sodergren E."/>
            <person name="Wylie T."/>
            <person name="Fulton L."/>
            <person name="Fulton R."/>
            <person name="Fronick C."/>
            <person name="O'Laughlin M."/>
            <person name="Godfrey J."/>
            <person name="Miner T."/>
            <person name="Herter B."/>
            <person name="Appelbaum E."/>
            <person name="Cordes M."/>
            <person name="Lek S."/>
            <person name="Wollam A."/>
            <person name="Pepin K.H."/>
            <person name="Palsikar V.B."/>
            <person name="Mitreva M."/>
            <person name="Wilson R.K."/>
        </authorList>
    </citation>
    <scope>NUCLEOTIDE SEQUENCE [LARGE SCALE GENOMIC DNA]</scope>
    <source>
        <strain evidence="3 4">ATCC 14940</strain>
    </source>
</reference>
<dbReference type="AlphaFoldDB" id="A0ABC9U284"/>
<dbReference type="InterPro" id="IPR003409">
    <property type="entry name" value="MORN"/>
</dbReference>
<dbReference type="Gene3D" id="2.20.110.10">
    <property type="entry name" value="Histone H3 K4-specific methyltransferase SET7/9 N-terminal domain"/>
    <property type="match status" value="1"/>
</dbReference>
<feature type="chain" id="PRO_5044746708" evidence="2">
    <location>
        <begin position="20"/>
        <end position="344"/>
    </location>
</feature>